<keyword evidence="4" id="KW-1185">Reference proteome</keyword>
<dbReference type="PANTHER" id="PTHR48107:SF16">
    <property type="entry name" value="NADPH-DEPENDENT ALDEHYDE REDUCTASE 1, CHLOROPLASTIC"/>
    <property type="match status" value="1"/>
</dbReference>
<dbReference type="SUPFAM" id="SSF51735">
    <property type="entry name" value="NAD(P)-binding Rossmann-fold domains"/>
    <property type="match status" value="1"/>
</dbReference>
<keyword evidence="2" id="KW-0560">Oxidoreductase</keyword>
<dbReference type="InterPro" id="IPR002347">
    <property type="entry name" value="SDR_fam"/>
</dbReference>
<evidence type="ECO:0000256" key="2">
    <source>
        <dbReference type="ARBA" id="ARBA00023002"/>
    </source>
</evidence>
<dbReference type="PANTHER" id="PTHR48107">
    <property type="entry name" value="NADPH-DEPENDENT ALDEHYDE REDUCTASE-LIKE PROTEIN, CHLOROPLASTIC-RELATED"/>
    <property type="match status" value="1"/>
</dbReference>
<dbReference type="InterPro" id="IPR036291">
    <property type="entry name" value="NAD(P)-bd_dom_sf"/>
</dbReference>
<evidence type="ECO:0000256" key="1">
    <source>
        <dbReference type="ARBA" id="ARBA00006484"/>
    </source>
</evidence>
<dbReference type="AlphaFoldDB" id="A0AA38RJY3"/>
<protein>
    <submittedName>
        <fullName evidence="3">Uncharacterized protein</fullName>
    </submittedName>
</protein>
<dbReference type="EMBL" id="JANBVO010000020">
    <property type="protein sequence ID" value="KAJ9143096.1"/>
    <property type="molecule type" value="Genomic_DNA"/>
</dbReference>
<name>A0AA38RJY3_9PEZI</name>
<dbReference type="GO" id="GO:0016614">
    <property type="term" value="F:oxidoreductase activity, acting on CH-OH group of donors"/>
    <property type="evidence" value="ECO:0007669"/>
    <property type="project" value="UniProtKB-ARBA"/>
</dbReference>
<organism evidence="3 4">
    <name type="scientific">Pleurostoma richardsiae</name>
    <dbReference type="NCBI Taxonomy" id="41990"/>
    <lineage>
        <taxon>Eukaryota</taxon>
        <taxon>Fungi</taxon>
        <taxon>Dikarya</taxon>
        <taxon>Ascomycota</taxon>
        <taxon>Pezizomycotina</taxon>
        <taxon>Sordariomycetes</taxon>
        <taxon>Sordariomycetidae</taxon>
        <taxon>Calosphaeriales</taxon>
        <taxon>Pleurostomataceae</taxon>
        <taxon>Pleurostoma</taxon>
    </lineage>
</organism>
<evidence type="ECO:0000313" key="4">
    <source>
        <dbReference type="Proteomes" id="UP001174694"/>
    </source>
</evidence>
<proteinExistence type="inferred from homology"/>
<dbReference type="Gene3D" id="3.40.50.720">
    <property type="entry name" value="NAD(P)-binding Rossmann-like Domain"/>
    <property type="match status" value="1"/>
</dbReference>
<dbReference type="Pfam" id="PF00106">
    <property type="entry name" value="adh_short"/>
    <property type="match status" value="1"/>
</dbReference>
<reference evidence="3" key="1">
    <citation type="submission" date="2022-07" db="EMBL/GenBank/DDBJ databases">
        <title>Fungi with potential for degradation of polypropylene.</title>
        <authorList>
            <person name="Gostincar C."/>
        </authorList>
    </citation>
    <scope>NUCLEOTIDE SEQUENCE</scope>
    <source>
        <strain evidence="3">EXF-13308</strain>
    </source>
</reference>
<accession>A0AA38RJY3</accession>
<evidence type="ECO:0000313" key="3">
    <source>
        <dbReference type="EMBL" id="KAJ9143096.1"/>
    </source>
</evidence>
<gene>
    <name evidence="3" type="ORF">NKR23_g6867</name>
</gene>
<comment type="similarity">
    <text evidence="1">Belongs to the short-chain dehydrogenases/reductases (SDR) family.</text>
</comment>
<sequence>METLDDNRFLDGKIALITDCDRGKGHGEKIAVYLGRCGARVAINYSSTVEEARDTSHLLEQIGLHDDDAVMLQCSAIFCEEPMTLVKQTLKAFGTEHVDITVHNSGQDVERFAAKREATLEAIPTLLFGDFRQNQHSMMHVMKDVSPFMNDGGRLINIESFYAQLNIVGIEMTSRLEQQKEFWKAVMESAVSKTPSVADTERIARLVVTLCLDRMKDVTDKVFYELPETDNTSADEESQP</sequence>
<dbReference type="Proteomes" id="UP001174694">
    <property type="component" value="Unassembled WGS sequence"/>
</dbReference>
<comment type="caution">
    <text evidence="3">The sequence shown here is derived from an EMBL/GenBank/DDBJ whole genome shotgun (WGS) entry which is preliminary data.</text>
</comment>